<dbReference type="PANTHER" id="PTHR47989">
    <property type="entry name" value="OS01G0750732 PROTEIN"/>
    <property type="match status" value="1"/>
</dbReference>
<keyword evidence="1" id="KW-0547">Nucleotide-binding</keyword>
<dbReference type="SUPFAM" id="SSF56112">
    <property type="entry name" value="Protein kinase-like (PK-like)"/>
    <property type="match status" value="1"/>
</dbReference>
<keyword evidence="3" id="KW-0472">Membrane</keyword>
<dbReference type="InterPro" id="IPR002687">
    <property type="entry name" value="Nop_dom"/>
</dbReference>
<evidence type="ECO:0000256" key="2">
    <source>
        <dbReference type="ARBA" id="ARBA00022840"/>
    </source>
</evidence>
<dbReference type="InParanoid" id="D2W386"/>
<dbReference type="GO" id="GO:0005524">
    <property type="term" value="F:ATP binding"/>
    <property type="evidence" value="ECO:0007669"/>
    <property type="project" value="UniProtKB-KW"/>
</dbReference>
<evidence type="ECO:0000313" key="6">
    <source>
        <dbReference type="Proteomes" id="UP000006671"/>
    </source>
</evidence>
<dbReference type="InterPro" id="IPR000719">
    <property type="entry name" value="Prot_kinase_dom"/>
</dbReference>
<protein>
    <submittedName>
        <fullName evidence="5">Predicted protein</fullName>
    </submittedName>
</protein>
<dbReference type="Pfam" id="PF01798">
    <property type="entry name" value="Nop"/>
    <property type="match status" value="1"/>
</dbReference>
<proteinExistence type="predicted"/>
<dbReference type="InterPro" id="IPR001245">
    <property type="entry name" value="Ser-Thr/Tyr_kinase_cat_dom"/>
</dbReference>
<dbReference type="PANTHER" id="PTHR47989:SF61">
    <property type="entry name" value="PROTEIN KINASE DOMAIN-CONTAINING PROTEIN"/>
    <property type="match status" value="1"/>
</dbReference>
<keyword evidence="3" id="KW-0812">Transmembrane</keyword>
<dbReference type="RefSeq" id="XP_002669191.1">
    <property type="nucleotide sequence ID" value="XM_002669145.1"/>
</dbReference>
<feature type="transmembrane region" description="Helical" evidence="3">
    <location>
        <begin position="88"/>
        <end position="118"/>
    </location>
</feature>
<reference evidence="5 6" key="1">
    <citation type="journal article" date="2010" name="Cell">
        <title>The genome of Naegleria gruberi illuminates early eukaryotic versatility.</title>
        <authorList>
            <person name="Fritz-Laylin L.K."/>
            <person name="Prochnik S.E."/>
            <person name="Ginger M.L."/>
            <person name="Dacks J.B."/>
            <person name="Carpenter M.L."/>
            <person name="Field M.C."/>
            <person name="Kuo A."/>
            <person name="Paredez A."/>
            <person name="Chapman J."/>
            <person name="Pham J."/>
            <person name="Shu S."/>
            <person name="Neupane R."/>
            <person name="Cipriano M."/>
            <person name="Mancuso J."/>
            <person name="Tu H."/>
            <person name="Salamov A."/>
            <person name="Lindquist E."/>
            <person name="Shapiro H."/>
            <person name="Lucas S."/>
            <person name="Grigoriev I.V."/>
            <person name="Cande W.Z."/>
            <person name="Fulton C."/>
            <person name="Rokhsar D.S."/>
            <person name="Dawson S.C."/>
        </authorList>
    </citation>
    <scope>NUCLEOTIDE SEQUENCE [LARGE SCALE GENOMIC DNA]</scope>
    <source>
        <strain evidence="5 6">NEG-M</strain>
    </source>
</reference>
<dbReference type="KEGG" id="ngr:NAEGRDRAFT_54368"/>
<dbReference type="VEuPathDB" id="AmoebaDB:NAEGRDRAFT_54368"/>
<dbReference type="Proteomes" id="UP000006671">
    <property type="component" value="Unassembled WGS sequence"/>
</dbReference>
<name>D2W386_NAEGR</name>
<dbReference type="Gene3D" id="1.10.287.4070">
    <property type="match status" value="1"/>
</dbReference>
<evidence type="ECO:0000313" key="5">
    <source>
        <dbReference type="EMBL" id="EFC36447.1"/>
    </source>
</evidence>
<dbReference type="GO" id="GO:0004672">
    <property type="term" value="F:protein kinase activity"/>
    <property type="evidence" value="ECO:0007669"/>
    <property type="project" value="InterPro"/>
</dbReference>
<evidence type="ECO:0000259" key="4">
    <source>
        <dbReference type="PROSITE" id="PS50011"/>
    </source>
</evidence>
<dbReference type="PROSITE" id="PS50011">
    <property type="entry name" value="PROTEIN_KINASE_DOM"/>
    <property type="match status" value="1"/>
</dbReference>
<evidence type="ECO:0000256" key="3">
    <source>
        <dbReference type="SAM" id="Phobius"/>
    </source>
</evidence>
<dbReference type="AlphaFoldDB" id="D2W386"/>
<feature type="domain" description="Protein kinase" evidence="4">
    <location>
        <begin position="191"/>
        <end position="452"/>
    </location>
</feature>
<organism evidence="6">
    <name type="scientific">Naegleria gruberi</name>
    <name type="common">Amoeba</name>
    <dbReference type="NCBI Taxonomy" id="5762"/>
    <lineage>
        <taxon>Eukaryota</taxon>
        <taxon>Discoba</taxon>
        <taxon>Heterolobosea</taxon>
        <taxon>Tetramitia</taxon>
        <taxon>Eutetramitia</taxon>
        <taxon>Vahlkampfiidae</taxon>
        <taxon>Naegleria</taxon>
    </lineage>
</organism>
<sequence>MYDIDQDIVLSLNFSTDSTIQITPYPVQKEIGALERSLTLYSEDSQYFFNVSFTFVKCPQMFTMDDVVISGQPAVECIPEQVVLSRDFVILVAVPTSIAVLILGISIGLFSLYVLNFISVRMWRLKKKEKAELELEMRIIDKKVIFQNSVVSSQSTLSETAKSKQSNNSDLSVPLIEKNEKPSFIIPIENIEIVRKLAEGGLGIVYLGKLVGKIDVAIKLLKSTDQGDEFEQEASLLSSLRHDNILTLFGICVTSENKYMVTEFAEMGSLDKSLYRARIGEITLPLKNKLSILIATAKGIEYLHNLTPTVVHRDLHYFLTQLKKMQDSDETFIIRNIQQYEEVDMPLSALLLQIVQSYGFQLKDHSQFDDLERKIRESAISTSGSELSDKELQEISKLAQQAEPLLTEKSKIRGALRERMILVAPRVYEKLGEVVGARMIQKFGLENMINQE</sequence>
<accession>D2W386</accession>
<dbReference type="OrthoDB" id="339325at2759"/>
<keyword evidence="3" id="KW-1133">Transmembrane helix</keyword>
<dbReference type="GeneID" id="8862688"/>
<dbReference type="InterPro" id="IPR011009">
    <property type="entry name" value="Kinase-like_dom_sf"/>
</dbReference>
<dbReference type="InterPro" id="IPR036070">
    <property type="entry name" value="Nop_dom_sf"/>
</dbReference>
<dbReference type="SUPFAM" id="SSF89124">
    <property type="entry name" value="Nop domain"/>
    <property type="match status" value="1"/>
</dbReference>
<keyword evidence="2" id="KW-0067">ATP-binding</keyword>
<dbReference type="Gene3D" id="1.10.510.10">
    <property type="entry name" value="Transferase(Phosphotransferase) domain 1"/>
    <property type="match status" value="1"/>
</dbReference>
<dbReference type="EMBL" id="GG738930">
    <property type="protein sequence ID" value="EFC36447.1"/>
    <property type="molecule type" value="Genomic_DNA"/>
</dbReference>
<keyword evidence="6" id="KW-1185">Reference proteome</keyword>
<dbReference type="Pfam" id="PF07714">
    <property type="entry name" value="PK_Tyr_Ser-Thr"/>
    <property type="match status" value="1"/>
</dbReference>
<evidence type="ECO:0000256" key="1">
    <source>
        <dbReference type="ARBA" id="ARBA00022741"/>
    </source>
</evidence>
<gene>
    <name evidence="5" type="ORF">NAEGRDRAFT_54368</name>
</gene>